<name>A0A5A7T7F7_CUCMM</name>
<evidence type="ECO:0000313" key="4">
    <source>
        <dbReference type="Proteomes" id="UP000321947"/>
    </source>
</evidence>
<dbReference type="EMBL" id="SSTE01018943">
    <property type="protein sequence ID" value="KAA0037395.1"/>
    <property type="molecule type" value="Genomic_DNA"/>
</dbReference>
<gene>
    <name evidence="2" type="ORF">E5676_scaffold85G00270</name>
    <name evidence="1" type="ORF">E6C27_scaffold278G001020</name>
</gene>
<dbReference type="EMBL" id="SSTD01018828">
    <property type="protein sequence ID" value="TYJ97516.1"/>
    <property type="molecule type" value="Genomic_DNA"/>
</dbReference>
<evidence type="ECO:0000313" key="3">
    <source>
        <dbReference type="Proteomes" id="UP000321393"/>
    </source>
</evidence>
<dbReference type="Proteomes" id="UP000321947">
    <property type="component" value="Unassembled WGS sequence"/>
</dbReference>
<sequence>MTRLPKHSWMKKEEITFVECLVKLVNGDGWRSNYETFKPRCATRGQTETFGNVGSNELGGYEGFTLMLHTIWSLMYSQGLDMSPDEVMGIRTARVNDDRHISSGSEHKWEGQSVDNMNVIHNAIKYDNEQLNRIVD</sequence>
<reference evidence="3 4" key="1">
    <citation type="submission" date="2019-08" db="EMBL/GenBank/DDBJ databases">
        <title>Draft genome sequences of two oriental melons (Cucumis melo L. var makuwa).</title>
        <authorList>
            <person name="Kwon S.-Y."/>
        </authorList>
    </citation>
    <scope>NUCLEOTIDE SEQUENCE [LARGE SCALE GENOMIC DNA]</scope>
    <source>
        <strain evidence="4">cv. Chang Bougi</strain>
        <strain evidence="3">cv. SW 3</strain>
        <tissue evidence="1">Leaf</tissue>
    </source>
</reference>
<comment type="caution">
    <text evidence="1">The sequence shown here is derived from an EMBL/GenBank/DDBJ whole genome shotgun (WGS) entry which is preliminary data.</text>
</comment>
<protein>
    <submittedName>
        <fullName evidence="1">Retrotransposon protein</fullName>
    </submittedName>
</protein>
<proteinExistence type="predicted"/>
<accession>A0A5A7T7F7</accession>
<dbReference type="Proteomes" id="UP000321393">
    <property type="component" value="Unassembled WGS sequence"/>
</dbReference>
<evidence type="ECO:0000313" key="1">
    <source>
        <dbReference type="EMBL" id="KAA0037395.1"/>
    </source>
</evidence>
<organism evidence="1 3">
    <name type="scientific">Cucumis melo var. makuwa</name>
    <name type="common">Oriental melon</name>
    <dbReference type="NCBI Taxonomy" id="1194695"/>
    <lineage>
        <taxon>Eukaryota</taxon>
        <taxon>Viridiplantae</taxon>
        <taxon>Streptophyta</taxon>
        <taxon>Embryophyta</taxon>
        <taxon>Tracheophyta</taxon>
        <taxon>Spermatophyta</taxon>
        <taxon>Magnoliopsida</taxon>
        <taxon>eudicotyledons</taxon>
        <taxon>Gunneridae</taxon>
        <taxon>Pentapetalae</taxon>
        <taxon>rosids</taxon>
        <taxon>fabids</taxon>
        <taxon>Cucurbitales</taxon>
        <taxon>Cucurbitaceae</taxon>
        <taxon>Benincaseae</taxon>
        <taxon>Cucumis</taxon>
    </lineage>
</organism>
<dbReference type="AlphaFoldDB" id="A0A5A7T7F7"/>
<evidence type="ECO:0000313" key="2">
    <source>
        <dbReference type="EMBL" id="TYJ97516.1"/>
    </source>
</evidence>